<dbReference type="AlphaFoldDB" id="A0AA87U431"/>
<proteinExistence type="predicted"/>
<evidence type="ECO:0000313" key="1">
    <source>
        <dbReference type="EMBL" id="GAJ93251.1"/>
    </source>
</evidence>
<organism evidence="1 2">
    <name type="scientific">Rhizobium rhizogenes NBRC 13257</name>
    <dbReference type="NCBI Taxonomy" id="1220581"/>
    <lineage>
        <taxon>Bacteria</taxon>
        <taxon>Pseudomonadati</taxon>
        <taxon>Pseudomonadota</taxon>
        <taxon>Alphaproteobacteria</taxon>
        <taxon>Hyphomicrobiales</taxon>
        <taxon>Rhizobiaceae</taxon>
        <taxon>Rhizobium/Agrobacterium group</taxon>
        <taxon>Rhizobium</taxon>
    </lineage>
</organism>
<dbReference type="EMBL" id="BAYX01000005">
    <property type="protein sequence ID" value="GAJ93251.1"/>
    <property type="molecule type" value="Genomic_DNA"/>
</dbReference>
<protein>
    <submittedName>
        <fullName evidence="1">Uncharacterized protein</fullName>
    </submittedName>
</protein>
<name>A0AA87U431_RHIRH</name>
<reference evidence="1 2" key="1">
    <citation type="submission" date="2014-05" db="EMBL/GenBank/DDBJ databases">
        <title>Whole genome shotgun sequence of Rhizobium rhizogenes NBRC 13257.</title>
        <authorList>
            <person name="Katano-Makiyama Y."/>
            <person name="Hosoyama A."/>
            <person name="Hashimoto M."/>
            <person name="Hosoyama Y."/>
            <person name="Noguchi M."/>
            <person name="Tsuchikane K."/>
            <person name="Kimura A."/>
            <person name="Ohji S."/>
            <person name="Ichikawa N."/>
            <person name="Yamazoe A."/>
            <person name="Fujita N."/>
        </authorList>
    </citation>
    <scope>NUCLEOTIDE SEQUENCE [LARGE SCALE GENOMIC DNA]</scope>
    <source>
        <strain evidence="1 2">NBRC 13257</strain>
    </source>
</reference>
<gene>
    <name evidence="1" type="ORF">RRH01S_05_03250</name>
</gene>
<accession>A0AA87U431</accession>
<dbReference type="RefSeq" id="WP_007697907.1">
    <property type="nucleotide sequence ID" value="NZ_BAYX01000005.1"/>
</dbReference>
<sequence>MNLPDDKAQYETGEQALNAAIMEHPWMDFYLVSLDETHAVVRGTLDMSYGYQLQIEFIGVGFIDCPISWKSDTGSEVFSRSSPETLPDDTRKRFFDNNGGDVFRFTIEGFHGPLFAYLVAEEMRFRRSDELAYLPW</sequence>
<comment type="caution">
    <text evidence="1">The sequence shown here is derived from an EMBL/GenBank/DDBJ whole genome shotgun (WGS) entry which is preliminary data.</text>
</comment>
<dbReference type="Proteomes" id="UP000026941">
    <property type="component" value="Unassembled WGS sequence"/>
</dbReference>
<evidence type="ECO:0000313" key="2">
    <source>
        <dbReference type="Proteomes" id="UP000026941"/>
    </source>
</evidence>